<sequence length="118" mass="14142">MPHFRNYQINELVSASHRDQIDLRAYRRALELALQAVFGFDLQRVVVKRRFYAYSLKDRKATRREKMLLGQRVVFAIPALLPAIKSYPLRYPEAFRTSRRLFQYVKAKKRLAEIVQWL</sequence>
<dbReference type="HOGENOM" id="CLU_2068120_0_0_6"/>
<dbReference type="RefSeq" id="WP_005348365.1">
    <property type="nucleotide sequence ID" value="NZ_JH823256.1"/>
</dbReference>
<name>K1IPT7_AERVE</name>
<proteinExistence type="predicted"/>
<dbReference type="AlphaFoldDB" id="K1IPT7"/>
<evidence type="ECO:0000313" key="1">
    <source>
        <dbReference type="EMBL" id="EKB17882.1"/>
    </source>
</evidence>
<dbReference type="EMBL" id="AGWU01000024">
    <property type="protein sequence ID" value="EKB17882.1"/>
    <property type="molecule type" value="Genomic_DNA"/>
</dbReference>
<protein>
    <submittedName>
        <fullName evidence="1">Uncharacterized protein</fullName>
    </submittedName>
</protein>
<evidence type="ECO:0000313" key="2">
    <source>
        <dbReference type="Proteomes" id="UP000006087"/>
    </source>
</evidence>
<reference evidence="1 2" key="1">
    <citation type="submission" date="2012-06" db="EMBL/GenBank/DDBJ databases">
        <title>The Genome Sequence of Aeromonas veronii AMC34.</title>
        <authorList>
            <consortium name="The Broad Institute Genome Sequencing Platform"/>
            <person name="Earl A."/>
            <person name="Ward D."/>
            <person name="Feldgarden M."/>
            <person name="Gevers D."/>
            <person name="Graf J."/>
            <person name="Tomasi A."/>
            <person name="Horneman A."/>
            <person name="Walker B."/>
            <person name="Young S.K."/>
            <person name="Zeng Q."/>
            <person name="Gargeya S."/>
            <person name="Fitzgerald M."/>
            <person name="Haas B."/>
            <person name="Abouelleil A."/>
            <person name="Alvarado L."/>
            <person name="Arachchi H.M."/>
            <person name="Berlin A.M."/>
            <person name="Chapman S.B."/>
            <person name="Goldberg J."/>
            <person name="Griggs A."/>
            <person name="Gujja S."/>
            <person name="Hansen M."/>
            <person name="Howarth C."/>
            <person name="Imamovic A."/>
            <person name="Larimer J."/>
            <person name="McCowan C."/>
            <person name="Montmayeur A."/>
            <person name="Murphy C."/>
            <person name="Neiman D."/>
            <person name="Pearson M."/>
            <person name="Priest M."/>
            <person name="Roberts A."/>
            <person name="Saif S."/>
            <person name="Shea T."/>
            <person name="Sisk P."/>
            <person name="Sykes S."/>
            <person name="Wortman J."/>
            <person name="Nusbaum C."/>
            <person name="Birren B."/>
        </authorList>
    </citation>
    <scope>NUCLEOTIDE SEQUENCE [LARGE SCALE GENOMIC DNA]</scope>
    <source>
        <strain evidence="1 2">AMC34</strain>
    </source>
</reference>
<dbReference type="Proteomes" id="UP000006087">
    <property type="component" value="Unassembled WGS sequence"/>
</dbReference>
<accession>K1IPT7</accession>
<organism evidence="1 2">
    <name type="scientific">Aeromonas veronii AMC34</name>
    <dbReference type="NCBI Taxonomy" id="1073383"/>
    <lineage>
        <taxon>Bacteria</taxon>
        <taxon>Pseudomonadati</taxon>
        <taxon>Pseudomonadota</taxon>
        <taxon>Gammaproteobacteria</taxon>
        <taxon>Aeromonadales</taxon>
        <taxon>Aeromonadaceae</taxon>
        <taxon>Aeromonas</taxon>
    </lineage>
</organism>
<comment type="caution">
    <text evidence="1">The sequence shown here is derived from an EMBL/GenBank/DDBJ whole genome shotgun (WGS) entry which is preliminary data.</text>
</comment>
<gene>
    <name evidence="1" type="ORF">HMPREF1168_04109</name>
</gene>